<dbReference type="PANTHER" id="PTHR43798">
    <property type="entry name" value="MONOACYLGLYCEROL LIPASE"/>
    <property type="match status" value="1"/>
</dbReference>
<evidence type="ECO:0000259" key="1">
    <source>
        <dbReference type="Pfam" id="PF00561"/>
    </source>
</evidence>
<dbReference type="GeneID" id="70296043"/>
<organism evidence="2 3">
    <name type="scientific">Emericellopsis atlantica</name>
    <dbReference type="NCBI Taxonomy" id="2614577"/>
    <lineage>
        <taxon>Eukaryota</taxon>
        <taxon>Fungi</taxon>
        <taxon>Dikarya</taxon>
        <taxon>Ascomycota</taxon>
        <taxon>Pezizomycotina</taxon>
        <taxon>Sordariomycetes</taxon>
        <taxon>Hypocreomycetidae</taxon>
        <taxon>Hypocreales</taxon>
        <taxon>Bionectriaceae</taxon>
        <taxon>Emericellopsis</taxon>
    </lineage>
</organism>
<name>A0A9P8CN11_9HYPO</name>
<dbReference type="Proteomes" id="UP000887229">
    <property type="component" value="Unassembled WGS sequence"/>
</dbReference>
<dbReference type="AlphaFoldDB" id="A0A9P8CN11"/>
<protein>
    <submittedName>
        <fullName evidence="2">Alpha/Beta hydrolase protein</fullName>
    </submittedName>
</protein>
<evidence type="ECO:0000313" key="3">
    <source>
        <dbReference type="Proteomes" id="UP000887229"/>
    </source>
</evidence>
<dbReference type="RefSeq" id="XP_046116927.1">
    <property type="nucleotide sequence ID" value="XM_046265140.1"/>
</dbReference>
<feature type="domain" description="AB hydrolase-1" evidence="1">
    <location>
        <begin position="42"/>
        <end position="258"/>
    </location>
</feature>
<dbReference type="InterPro" id="IPR029058">
    <property type="entry name" value="AB_hydrolase_fold"/>
</dbReference>
<dbReference type="SUPFAM" id="SSF53474">
    <property type="entry name" value="alpha/beta-Hydrolases"/>
    <property type="match status" value="1"/>
</dbReference>
<reference evidence="2" key="1">
    <citation type="journal article" date="2021" name="IMA Fungus">
        <title>Genomic characterization of three marine fungi, including Emericellopsis atlantica sp. nov. with signatures of a generalist lifestyle and marine biomass degradation.</title>
        <authorList>
            <person name="Hagestad O.C."/>
            <person name="Hou L."/>
            <person name="Andersen J.H."/>
            <person name="Hansen E.H."/>
            <person name="Altermark B."/>
            <person name="Li C."/>
            <person name="Kuhnert E."/>
            <person name="Cox R.J."/>
            <person name="Crous P.W."/>
            <person name="Spatafora J.W."/>
            <person name="Lail K."/>
            <person name="Amirebrahimi M."/>
            <person name="Lipzen A."/>
            <person name="Pangilinan J."/>
            <person name="Andreopoulos W."/>
            <person name="Hayes R.D."/>
            <person name="Ng V."/>
            <person name="Grigoriev I.V."/>
            <person name="Jackson S.A."/>
            <person name="Sutton T.D.S."/>
            <person name="Dobson A.D.W."/>
            <person name="Rama T."/>
        </authorList>
    </citation>
    <scope>NUCLEOTIDE SEQUENCE</scope>
    <source>
        <strain evidence="2">TS7</strain>
    </source>
</reference>
<proteinExistence type="predicted"/>
<dbReference type="Pfam" id="PF00561">
    <property type="entry name" value="Abhydrolase_1"/>
    <property type="match status" value="1"/>
</dbReference>
<dbReference type="PRINTS" id="PR00111">
    <property type="entry name" value="ABHYDROLASE"/>
</dbReference>
<keyword evidence="2" id="KW-0378">Hydrolase</keyword>
<dbReference type="InterPro" id="IPR050266">
    <property type="entry name" value="AB_hydrolase_sf"/>
</dbReference>
<evidence type="ECO:0000313" key="2">
    <source>
        <dbReference type="EMBL" id="KAG9253003.1"/>
    </source>
</evidence>
<comment type="caution">
    <text evidence="2">The sequence shown here is derived from an EMBL/GenBank/DDBJ whole genome shotgun (WGS) entry which is preliminary data.</text>
</comment>
<dbReference type="GO" id="GO:0016020">
    <property type="term" value="C:membrane"/>
    <property type="evidence" value="ECO:0007669"/>
    <property type="project" value="TreeGrafter"/>
</dbReference>
<dbReference type="InterPro" id="IPR000073">
    <property type="entry name" value="AB_hydrolase_1"/>
</dbReference>
<sequence length="273" mass="29786">MTTSILSPGSHYFQSDGLQLHYAVRGQGPLAVLQSVGWGLSGAYLWNGLGPHLERKRTVVYLEPRGNGDSEKPANASTMTAKTMMDDLDRLRVHLGLEAYPTLMGHSHGGAIALGYAQRFPERVCKLANLDYAACLSKMGEVFAAGGSQSDENFLDDLSTMVNWHFSDVSKAYLLLRDIAGIAHPVVASAFQTNQNDALERNKLLHIAEAGRVQAKTLLLLGEEDTSCPPEDSQAVAEAMQDARIVVIPSVGHFAWYEALEPFWGTLLPFLDE</sequence>
<dbReference type="GO" id="GO:0016787">
    <property type="term" value="F:hydrolase activity"/>
    <property type="evidence" value="ECO:0007669"/>
    <property type="project" value="UniProtKB-KW"/>
</dbReference>
<dbReference type="OrthoDB" id="10249433at2759"/>
<dbReference type="PANTHER" id="PTHR43798:SF33">
    <property type="entry name" value="HYDROLASE, PUTATIVE (AFU_ORTHOLOGUE AFUA_2G14860)-RELATED"/>
    <property type="match status" value="1"/>
</dbReference>
<keyword evidence="3" id="KW-1185">Reference proteome</keyword>
<gene>
    <name evidence="2" type="ORF">F5Z01DRAFT_675407</name>
</gene>
<accession>A0A9P8CN11</accession>
<dbReference type="Gene3D" id="3.40.50.1820">
    <property type="entry name" value="alpha/beta hydrolase"/>
    <property type="match status" value="1"/>
</dbReference>
<dbReference type="EMBL" id="MU251259">
    <property type="protein sequence ID" value="KAG9253003.1"/>
    <property type="molecule type" value="Genomic_DNA"/>
</dbReference>